<evidence type="ECO:0000256" key="3">
    <source>
        <dbReference type="ARBA" id="ARBA00022475"/>
    </source>
</evidence>
<keyword evidence="4 8" id="KW-0812">Transmembrane</keyword>
<feature type="transmembrane region" description="Helical" evidence="8">
    <location>
        <begin position="146"/>
        <end position="165"/>
    </location>
</feature>
<evidence type="ECO:0000256" key="2">
    <source>
        <dbReference type="ARBA" id="ARBA00010792"/>
    </source>
</evidence>
<dbReference type="Proteomes" id="UP001500897">
    <property type="component" value="Unassembled WGS sequence"/>
</dbReference>
<comment type="similarity">
    <text evidence="2">Belongs to the DedA family.</text>
</comment>
<evidence type="ECO:0000256" key="6">
    <source>
        <dbReference type="ARBA" id="ARBA00023136"/>
    </source>
</evidence>
<protein>
    <recommendedName>
        <fullName evidence="9">VTT domain-containing protein</fullName>
    </recommendedName>
</protein>
<sequence>MSPPLPGPLAHLAPLLDDYGYLAVGVLVFLDSCVVPVPGQTILVLAAVYAGAGQLSLPVLLLVAFLASTAGNTLAYVLGRTGGLAVVHRWGRYVRLTPERMERAESFFRRRGALVVTGARFVDVLRQTNGLIAGTTEMPWRRFLPANALGAALWAGVWTAVGYFAGSNIDALYRQAVRYQVLLFAVLAVLVLLLVARTWLRRRRRPPRDAAAGRIPHQADPDGADPDPDPGTGSDAHTDADADPDTDGNGRP</sequence>
<feature type="transmembrane region" description="Helical" evidence="8">
    <location>
        <begin position="177"/>
        <end position="200"/>
    </location>
</feature>
<evidence type="ECO:0000256" key="1">
    <source>
        <dbReference type="ARBA" id="ARBA00004651"/>
    </source>
</evidence>
<feature type="region of interest" description="Disordered" evidence="7">
    <location>
        <begin position="206"/>
        <end position="252"/>
    </location>
</feature>
<dbReference type="Pfam" id="PF09335">
    <property type="entry name" value="VTT_dom"/>
    <property type="match status" value="1"/>
</dbReference>
<proteinExistence type="inferred from homology"/>
<gene>
    <name evidence="10" type="ORF">GCM10009759_53820</name>
</gene>
<keyword evidence="6 8" id="KW-0472">Membrane</keyword>
<evidence type="ECO:0000256" key="8">
    <source>
        <dbReference type="SAM" id="Phobius"/>
    </source>
</evidence>
<evidence type="ECO:0000256" key="4">
    <source>
        <dbReference type="ARBA" id="ARBA00022692"/>
    </source>
</evidence>
<evidence type="ECO:0000256" key="7">
    <source>
        <dbReference type="SAM" id="MobiDB-lite"/>
    </source>
</evidence>
<name>A0ABP5J3R4_9ACTN</name>
<evidence type="ECO:0000313" key="11">
    <source>
        <dbReference type="Proteomes" id="UP001500897"/>
    </source>
</evidence>
<feature type="transmembrane region" description="Helical" evidence="8">
    <location>
        <begin position="20"/>
        <end position="37"/>
    </location>
</feature>
<dbReference type="EMBL" id="BAAANS010000041">
    <property type="protein sequence ID" value="GAA2111632.1"/>
    <property type="molecule type" value="Genomic_DNA"/>
</dbReference>
<evidence type="ECO:0000313" key="10">
    <source>
        <dbReference type="EMBL" id="GAA2111632.1"/>
    </source>
</evidence>
<keyword evidence="11" id="KW-1185">Reference proteome</keyword>
<reference evidence="11" key="1">
    <citation type="journal article" date="2019" name="Int. J. Syst. Evol. Microbiol.">
        <title>The Global Catalogue of Microorganisms (GCM) 10K type strain sequencing project: providing services to taxonomists for standard genome sequencing and annotation.</title>
        <authorList>
            <consortium name="The Broad Institute Genomics Platform"/>
            <consortium name="The Broad Institute Genome Sequencing Center for Infectious Disease"/>
            <person name="Wu L."/>
            <person name="Ma J."/>
        </authorList>
    </citation>
    <scope>NUCLEOTIDE SEQUENCE [LARGE SCALE GENOMIC DNA]</scope>
    <source>
        <strain evidence="11">JCM 14559</strain>
    </source>
</reference>
<dbReference type="PANTHER" id="PTHR42709:SF6">
    <property type="entry name" value="UNDECAPRENYL PHOSPHATE TRANSPORTER A"/>
    <property type="match status" value="1"/>
</dbReference>
<dbReference type="InterPro" id="IPR051311">
    <property type="entry name" value="DedA_domain"/>
</dbReference>
<dbReference type="PANTHER" id="PTHR42709">
    <property type="entry name" value="ALKALINE PHOSPHATASE LIKE PROTEIN"/>
    <property type="match status" value="1"/>
</dbReference>
<keyword evidence="3" id="KW-1003">Cell membrane</keyword>
<organism evidence="10 11">
    <name type="scientific">Kitasatospora saccharophila</name>
    <dbReference type="NCBI Taxonomy" id="407973"/>
    <lineage>
        <taxon>Bacteria</taxon>
        <taxon>Bacillati</taxon>
        <taxon>Actinomycetota</taxon>
        <taxon>Actinomycetes</taxon>
        <taxon>Kitasatosporales</taxon>
        <taxon>Streptomycetaceae</taxon>
        <taxon>Kitasatospora</taxon>
    </lineage>
</organism>
<accession>A0ABP5J3R4</accession>
<comment type="caution">
    <text evidence="10">The sequence shown here is derived from an EMBL/GenBank/DDBJ whole genome shotgun (WGS) entry which is preliminary data.</text>
</comment>
<comment type="subcellular location">
    <subcellularLocation>
        <location evidence="1">Cell membrane</location>
        <topology evidence="1">Multi-pass membrane protein</topology>
    </subcellularLocation>
</comment>
<evidence type="ECO:0000256" key="5">
    <source>
        <dbReference type="ARBA" id="ARBA00022989"/>
    </source>
</evidence>
<feature type="domain" description="VTT" evidence="9">
    <location>
        <begin position="37"/>
        <end position="163"/>
    </location>
</feature>
<keyword evidence="5 8" id="KW-1133">Transmembrane helix</keyword>
<dbReference type="RefSeq" id="WP_344555450.1">
    <property type="nucleotide sequence ID" value="NZ_BAAANS010000041.1"/>
</dbReference>
<evidence type="ECO:0000259" key="9">
    <source>
        <dbReference type="Pfam" id="PF09335"/>
    </source>
</evidence>
<dbReference type="InterPro" id="IPR032816">
    <property type="entry name" value="VTT_dom"/>
</dbReference>